<gene>
    <name evidence="1" type="ORF">BCAL_3001</name>
</gene>
<dbReference type="AlphaFoldDB" id="A0A087A7K3"/>
<protein>
    <submittedName>
        <fullName evidence="1">Uncharacterized protein</fullName>
    </submittedName>
</protein>
<name>A0A087A7K3_9BIFI</name>
<evidence type="ECO:0000313" key="1">
    <source>
        <dbReference type="EMBL" id="KFI54753.1"/>
    </source>
</evidence>
<accession>A0A087A7K3</accession>
<sequence>MAPGHATSAMPPICAPTVPSSYACHFSHTVRPSHAAQSHPSYTARLHPGGVAQLCHFSHTASHTARPHPSCAAQRIFRRFWR</sequence>
<dbReference type="EMBL" id="JGYS01000007">
    <property type="protein sequence ID" value="KFI54753.1"/>
    <property type="molecule type" value="Genomic_DNA"/>
</dbReference>
<reference evidence="1 2" key="1">
    <citation type="submission" date="2014-03" db="EMBL/GenBank/DDBJ databases">
        <title>Genomics of Bifidobacteria.</title>
        <authorList>
            <person name="Ventura M."/>
            <person name="Milani C."/>
            <person name="Lugli G.A."/>
        </authorList>
    </citation>
    <scope>NUCLEOTIDE SEQUENCE [LARGE SCALE GENOMIC DNA]</scope>
    <source>
        <strain evidence="1 2">DSM 23973</strain>
    </source>
</reference>
<comment type="caution">
    <text evidence="1">The sequence shown here is derived from an EMBL/GenBank/DDBJ whole genome shotgun (WGS) entry which is preliminary data.</text>
</comment>
<proteinExistence type="predicted"/>
<organism evidence="1 2">
    <name type="scientific">Bifidobacterium callitrichos DSM 23973</name>
    <dbReference type="NCBI Taxonomy" id="1437609"/>
    <lineage>
        <taxon>Bacteria</taxon>
        <taxon>Bacillati</taxon>
        <taxon>Actinomycetota</taxon>
        <taxon>Actinomycetes</taxon>
        <taxon>Bifidobacteriales</taxon>
        <taxon>Bifidobacteriaceae</taxon>
        <taxon>Bifidobacterium</taxon>
    </lineage>
</organism>
<dbReference type="Proteomes" id="UP000029072">
    <property type="component" value="Unassembled WGS sequence"/>
</dbReference>
<evidence type="ECO:0000313" key="2">
    <source>
        <dbReference type="Proteomes" id="UP000029072"/>
    </source>
</evidence>